<evidence type="ECO:0000313" key="7">
    <source>
        <dbReference type="EMBL" id="OXA45823.1"/>
    </source>
</evidence>
<evidence type="ECO:0000256" key="6">
    <source>
        <dbReference type="RuleBase" id="RU361206"/>
    </source>
</evidence>
<organism evidence="7 8">
    <name type="scientific">Folsomia candida</name>
    <name type="common">Springtail</name>
    <dbReference type="NCBI Taxonomy" id="158441"/>
    <lineage>
        <taxon>Eukaryota</taxon>
        <taxon>Metazoa</taxon>
        <taxon>Ecdysozoa</taxon>
        <taxon>Arthropoda</taxon>
        <taxon>Hexapoda</taxon>
        <taxon>Collembola</taxon>
        <taxon>Entomobryomorpha</taxon>
        <taxon>Isotomoidea</taxon>
        <taxon>Isotomidae</taxon>
        <taxon>Proisotominae</taxon>
        <taxon>Folsomia</taxon>
    </lineage>
</organism>
<evidence type="ECO:0000313" key="8">
    <source>
        <dbReference type="Proteomes" id="UP000198287"/>
    </source>
</evidence>
<protein>
    <recommendedName>
        <fullName evidence="6">Golgi apparatus membrane protein TVP23 homolog</fullName>
    </recommendedName>
</protein>
<feature type="transmembrane region" description="Helical" evidence="6">
    <location>
        <begin position="62"/>
        <end position="80"/>
    </location>
</feature>
<evidence type="ECO:0000256" key="1">
    <source>
        <dbReference type="ARBA" id="ARBA00004141"/>
    </source>
</evidence>
<proteinExistence type="inferred from homology"/>
<comment type="similarity">
    <text evidence="2 6">Belongs to the TVP23 family.</text>
</comment>
<comment type="caution">
    <text evidence="7">The sequence shown here is derived from an EMBL/GenBank/DDBJ whole genome shotgun (WGS) entry which is preliminary data.</text>
</comment>
<dbReference type="Proteomes" id="UP000198287">
    <property type="component" value="Unassembled WGS sequence"/>
</dbReference>
<dbReference type="OrthoDB" id="2151161at2759"/>
<feature type="transmembrane region" description="Helical" evidence="6">
    <location>
        <begin position="153"/>
        <end position="172"/>
    </location>
</feature>
<dbReference type="PANTHER" id="PTHR13019:SF25">
    <property type="entry name" value="GOLGI APPARATUS MEMBRANE PROTEIN TVP23 HOMOLOG"/>
    <property type="match status" value="1"/>
</dbReference>
<evidence type="ECO:0000256" key="3">
    <source>
        <dbReference type="ARBA" id="ARBA00022692"/>
    </source>
</evidence>
<dbReference type="PANTHER" id="PTHR13019">
    <property type="entry name" value="GOLGI APPARATUS MEMBRANE PROTEIN TVP23"/>
    <property type="match status" value="1"/>
</dbReference>
<keyword evidence="3 6" id="KW-0812">Transmembrane</keyword>
<evidence type="ECO:0000256" key="5">
    <source>
        <dbReference type="ARBA" id="ARBA00023136"/>
    </source>
</evidence>
<keyword evidence="4 6" id="KW-1133">Transmembrane helix</keyword>
<dbReference type="EMBL" id="LNIX01000017">
    <property type="protein sequence ID" value="OXA45823.1"/>
    <property type="molecule type" value="Genomic_DNA"/>
</dbReference>
<feature type="transmembrane region" description="Helical" evidence="6">
    <location>
        <begin position="38"/>
        <end position="56"/>
    </location>
</feature>
<reference evidence="7 8" key="1">
    <citation type="submission" date="2015-12" db="EMBL/GenBank/DDBJ databases">
        <title>The genome of Folsomia candida.</title>
        <authorList>
            <person name="Faddeeva A."/>
            <person name="Derks M.F."/>
            <person name="Anvar Y."/>
            <person name="Smit S."/>
            <person name="Van Straalen N."/>
            <person name="Roelofs D."/>
        </authorList>
    </citation>
    <scope>NUCLEOTIDE SEQUENCE [LARGE SCALE GENOMIC DNA]</scope>
    <source>
        <strain evidence="7 8">VU population</strain>
        <tissue evidence="7">Whole body</tissue>
    </source>
</reference>
<sequence>MSNNAEQHQALLMSDDDEEGLGFGEEGTEAKNRLRHPVVALFHVLFRGAAILMYMFGRLFFSGYITIFVTVLVLLSLDFWTVKNITGRILVGLRWWNHVDEEGKSQWVFESKKGIKAGGRAPEKRVFWTGLIVAPVLWFLFFLSSFFTFSFQWTILTIIALALNGANLYGYIRCKLGHNPGMSDATGIIQQGISKFVLQRATQSSPADEANGFKAPTVQSV</sequence>
<feature type="transmembrane region" description="Helical" evidence="6">
    <location>
        <begin position="126"/>
        <end position="147"/>
    </location>
</feature>
<dbReference type="GO" id="GO:0016192">
    <property type="term" value="P:vesicle-mediated transport"/>
    <property type="evidence" value="ECO:0007669"/>
    <property type="project" value="TreeGrafter"/>
</dbReference>
<dbReference type="GO" id="GO:0009306">
    <property type="term" value="P:protein secretion"/>
    <property type="evidence" value="ECO:0007669"/>
    <property type="project" value="TreeGrafter"/>
</dbReference>
<dbReference type="InterPro" id="IPR008564">
    <property type="entry name" value="TVP23-like"/>
</dbReference>
<dbReference type="Pfam" id="PF05832">
    <property type="entry name" value="DUF846"/>
    <property type="match status" value="1"/>
</dbReference>
<evidence type="ECO:0000256" key="4">
    <source>
        <dbReference type="ARBA" id="ARBA00022989"/>
    </source>
</evidence>
<comment type="subcellular location">
    <subcellularLocation>
        <location evidence="1 6">Membrane</location>
        <topology evidence="1 6">Multi-pass membrane protein</topology>
    </subcellularLocation>
</comment>
<gene>
    <name evidence="7" type="ORF">Fcan01_19579</name>
</gene>
<keyword evidence="5 6" id="KW-0472">Membrane</keyword>
<keyword evidence="8" id="KW-1185">Reference proteome</keyword>
<dbReference type="AlphaFoldDB" id="A0A226DKR5"/>
<name>A0A226DKR5_FOLCA</name>
<dbReference type="OMA" id="ESAHPNR"/>
<dbReference type="STRING" id="158441.A0A226DKR5"/>
<dbReference type="GO" id="GO:0000139">
    <property type="term" value="C:Golgi membrane"/>
    <property type="evidence" value="ECO:0007669"/>
    <property type="project" value="TreeGrafter"/>
</dbReference>
<evidence type="ECO:0000256" key="2">
    <source>
        <dbReference type="ARBA" id="ARBA00005467"/>
    </source>
</evidence>
<accession>A0A226DKR5</accession>